<evidence type="ECO:0000256" key="1">
    <source>
        <dbReference type="SAM" id="MobiDB-lite"/>
    </source>
</evidence>
<feature type="compositionally biased region" description="Basic and acidic residues" evidence="1">
    <location>
        <begin position="146"/>
        <end position="171"/>
    </location>
</feature>
<dbReference type="EMBL" id="AZST01000481">
    <property type="protein sequence ID" value="KEP48638.1"/>
    <property type="molecule type" value="Genomic_DNA"/>
</dbReference>
<reference evidence="3 4" key="1">
    <citation type="submission" date="2013-12" db="EMBL/GenBank/DDBJ databases">
        <authorList>
            <person name="Cubeta M."/>
            <person name="Pakala S."/>
            <person name="Fedorova N."/>
            <person name="Thomas E."/>
            <person name="Dean R."/>
            <person name="Jabaji S."/>
            <person name="Neate S."/>
            <person name="Toda T."/>
            <person name="Tavantzis S."/>
            <person name="Vilgalys R."/>
            <person name="Bharathan N."/>
            <person name="Pakala S."/>
            <person name="Losada L.S."/>
            <person name="Zafar N."/>
            <person name="Nierman W."/>
        </authorList>
    </citation>
    <scope>NUCLEOTIDE SEQUENCE [LARGE SCALE GENOMIC DNA]</scope>
    <source>
        <strain evidence="3 4">123E</strain>
    </source>
</reference>
<feature type="compositionally biased region" description="Polar residues" evidence="1">
    <location>
        <begin position="316"/>
        <end position="326"/>
    </location>
</feature>
<dbReference type="OrthoDB" id="3253848at2759"/>
<evidence type="ECO:0000313" key="3">
    <source>
        <dbReference type="EMBL" id="KEP48638.1"/>
    </source>
</evidence>
<feature type="chain" id="PRO_5001699668" description="Transmembrane protein" evidence="2">
    <location>
        <begin position="29"/>
        <end position="799"/>
    </location>
</feature>
<feature type="region of interest" description="Disordered" evidence="1">
    <location>
        <begin position="305"/>
        <end position="326"/>
    </location>
</feature>
<comment type="caution">
    <text evidence="3">The sequence shown here is derived from an EMBL/GenBank/DDBJ whole genome shotgun (WGS) entry which is preliminary data.</text>
</comment>
<dbReference type="AlphaFoldDB" id="A0A074RVH9"/>
<feature type="signal peptide" evidence="2">
    <location>
        <begin position="1"/>
        <end position="28"/>
    </location>
</feature>
<protein>
    <recommendedName>
        <fullName evidence="5">Transmembrane protein</fullName>
    </recommendedName>
</protein>
<dbReference type="HOGENOM" id="CLU_352010_0_0_1"/>
<feature type="compositionally biased region" description="Basic residues" evidence="1">
    <location>
        <begin position="183"/>
        <end position="196"/>
    </location>
</feature>
<accession>A0A074RVH9</accession>
<evidence type="ECO:0008006" key="5">
    <source>
        <dbReference type="Google" id="ProtNLM"/>
    </source>
</evidence>
<sequence>MGRIGPPFHGLLVSMTIAHLLISPTAIALPSQERKPDELVFEPLELPPDIETKAPLMLRAFGERGSARARYLRQVEAAAIFEASRLAAGARRDQESQENLEGLVESNDTSEPQSSNSDHSGGSEHHHSQTHNDTDDTASGAPIRPGSEKHVHARDDHPDDHSRGGHSEHWYQHHGLKPASDHHHGHHHRIRHRGKGSGHLVQARSPEVGDDSATLIAPLSVQPVVQDLSETEAETGDGIPLSRVPRRMIKQRTGKNVASSYGEEGLDNSHQPHEACEPELDKRAISEDGDQSMSGIPGIIDLMQGSPDGEKLGGLSVSSLPPNDTTPDPSGVLELLIDSTSNLIDQATFFLHTFTDQSTLDHETPSPGTARDLLVALEVPHAPGDSLPKRMCATFDPLEMDIQVFGLALCMDQDSSMNNRRMSQAFRYSSETGILSPFYGAEGARESVLAAVNERIQAMDSSEHNQISSMTGWNGTGVYDLDPNAPSLPHDWTNPGTSSFGFDSTAALEGGNSTYKSFTELGSSVLHTSSGATEMSSTAIFAAAPTPTPLLSVDDTSASDHPFIIGGPASKTASTASEGAAMGVVMVFRSSMESGSWRRTKQDVDTPVERQKALTSYQEIGLASKNATELDHWAAINKVLPNSSTKPGPKTQSSGVKGNKIALVASSAVGGSKTGAPVESNKDDAGADPSEDDDSPLPKPVINVAYFGDSGRSAPVPPDQQADFARPILVADPLAKPHTTLNLAAAHSKDLDEPDDISTVFPVYPGHHEPAGRTPTPGVMATVSKSQVGPLGIPIDASD</sequence>
<feature type="region of interest" description="Disordered" evidence="1">
    <location>
        <begin position="668"/>
        <end position="701"/>
    </location>
</feature>
<dbReference type="Proteomes" id="UP000027456">
    <property type="component" value="Unassembled WGS sequence"/>
</dbReference>
<evidence type="ECO:0000256" key="2">
    <source>
        <dbReference type="SAM" id="SignalP"/>
    </source>
</evidence>
<gene>
    <name evidence="3" type="ORF">V565_119540</name>
</gene>
<feature type="region of interest" description="Disordered" evidence="1">
    <location>
        <begin position="252"/>
        <end position="274"/>
    </location>
</feature>
<keyword evidence="2" id="KW-0732">Signal</keyword>
<feature type="region of interest" description="Disordered" evidence="1">
    <location>
        <begin position="87"/>
        <end position="208"/>
    </location>
</feature>
<keyword evidence="4" id="KW-1185">Reference proteome</keyword>
<organism evidence="3 4">
    <name type="scientific">Rhizoctonia solani 123E</name>
    <dbReference type="NCBI Taxonomy" id="1423351"/>
    <lineage>
        <taxon>Eukaryota</taxon>
        <taxon>Fungi</taxon>
        <taxon>Dikarya</taxon>
        <taxon>Basidiomycota</taxon>
        <taxon>Agaricomycotina</taxon>
        <taxon>Agaricomycetes</taxon>
        <taxon>Cantharellales</taxon>
        <taxon>Ceratobasidiaceae</taxon>
        <taxon>Rhizoctonia</taxon>
    </lineage>
</organism>
<evidence type="ECO:0000313" key="4">
    <source>
        <dbReference type="Proteomes" id="UP000027456"/>
    </source>
</evidence>
<feature type="compositionally biased region" description="Basic and acidic residues" evidence="1">
    <location>
        <begin position="121"/>
        <end position="134"/>
    </location>
</feature>
<proteinExistence type="predicted"/>
<name>A0A074RVH9_9AGAM</name>